<proteinExistence type="predicted"/>
<dbReference type="Proteomes" id="UP000430368">
    <property type="component" value="Chromosome"/>
</dbReference>
<evidence type="ECO:0000313" key="1">
    <source>
        <dbReference type="EMBL" id="QHA85718.1"/>
    </source>
</evidence>
<protein>
    <submittedName>
        <fullName evidence="1">Uncharacterized protein</fullName>
    </submittedName>
</protein>
<reference evidence="1 2" key="1">
    <citation type="submission" date="2019-07" db="EMBL/GenBank/DDBJ databases">
        <title>Serratia dokdonensis sp. nov., an elicitor of systemic resistance in Nicotiana Tabacum.</title>
        <authorList>
            <person name="Son J.-S."/>
            <person name="Hwang Y.-J."/>
            <person name="Lee S.-Y."/>
            <person name="Ghim S.-Y."/>
        </authorList>
    </citation>
    <scope>NUCLEOTIDE SEQUENCE [LARGE SCALE GENOMIC DNA]</scope>
    <source>
        <strain evidence="1 2">KUDC3025</strain>
    </source>
</reference>
<keyword evidence="2" id="KW-1185">Reference proteome</keyword>
<sequence>MAHTQHNHTAYSSSGVPAYAGGSAWAKYKAKAEQQHLERVAVLGCCVCRNLKLGETPAEIHHCRSGAGTSVRACHFRTLPLYHIHHHIGGFGVAIHAGRCQWEAKFGTESELLVQALYVLGEIVGVMDA</sequence>
<dbReference type="InterPro" id="IPR031875">
    <property type="entry name" value="RecA_dep_nuc"/>
</dbReference>
<gene>
    <name evidence="1" type="ORF">FO014_01290</name>
</gene>
<dbReference type="EMBL" id="CP041764">
    <property type="protein sequence ID" value="QHA85718.1"/>
    <property type="molecule type" value="Genomic_DNA"/>
</dbReference>
<evidence type="ECO:0000313" key="2">
    <source>
        <dbReference type="Proteomes" id="UP000430368"/>
    </source>
</evidence>
<name>A0ABX6GHG5_9GAMM</name>
<dbReference type="RefSeq" id="WP_160027215.1">
    <property type="nucleotide sequence ID" value="NZ_CP041764.1"/>
</dbReference>
<dbReference type="Pfam" id="PF16786">
    <property type="entry name" value="RecA_dep_nuc"/>
    <property type="match status" value="1"/>
</dbReference>
<dbReference type="Gene3D" id="3.30.40.190">
    <property type="match status" value="1"/>
</dbReference>
<organism evidence="1 2">
    <name type="scientific">Serratia rhizosphaerae</name>
    <dbReference type="NCBI Taxonomy" id="2597702"/>
    <lineage>
        <taxon>Bacteria</taxon>
        <taxon>Pseudomonadati</taxon>
        <taxon>Pseudomonadota</taxon>
        <taxon>Gammaproteobacteria</taxon>
        <taxon>Enterobacterales</taxon>
        <taxon>Yersiniaceae</taxon>
        <taxon>Serratia</taxon>
    </lineage>
</organism>
<accession>A0ABX6GHG5</accession>